<dbReference type="NCBIfam" id="TIGR00229">
    <property type="entry name" value="sensory_box"/>
    <property type="match status" value="6"/>
</dbReference>
<dbReference type="SUPFAM" id="SSF55785">
    <property type="entry name" value="PYP-like sensor domain (PAS domain)"/>
    <property type="match status" value="8"/>
</dbReference>
<dbReference type="Gene3D" id="1.10.287.130">
    <property type="match status" value="1"/>
</dbReference>
<gene>
    <name evidence="10" type="ORF">GRX66_10960</name>
</gene>
<feature type="domain" description="PAC" evidence="9">
    <location>
        <begin position="1085"/>
        <end position="1136"/>
    </location>
</feature>
<feature type="domain" description="PAC" evidence="9">
    <location>
        <begin position="482"/>
        <end position="533"/>
    </location>
</feature>
<dbReference type="CDD" id="cd00130">
    <property type="entry name" value="PAS"/>
    <property type="match status" value="5"/>
</dbReference>
<dbReference type="InterPro" id="IPR029016">
    <property type="entry name" value="GAF-like_dom_sf"/>
</dbReference>
<accession>A0A6B0SN34</accession>
<feature type="region of interest" description="Disordered" evidence="6">
    <location>
        <begin position="62"/>
        <end position="82"/>
    </location>
</feature>
<reference evidence="10 11" key="1">
    <citation type="submission" date="2019-12" db="EMBL/GenBank/DDBJ databases">
        <title>Isolation and characterization of three novel carbon monoxide-oxidizing members of Halobacteria from salione crusts and soils.</title>
        <authorList>
            <person name="Myers M.R."/>
            <person name="King G.M."/>
        </authorList>
    </citation>
    <scope>NUCLEOTIDE SEQUENCE [LARGE SCALE GENOMIC DNA]</scope>
    <source>
        <strain evidence="10 11">PCN9</strain>
    </source>
</reference>
<evidence type="ECO:0000313" key="11">
    <source>
        <dbReference type="Proteomes" id="UP000471521"/>
    </source>
</evidence>
<dbReference type="PROSITE" id="PS50113">
    <property type="entry name" value="PAC"/>
    <property type="match status" value="6"/>
</dbReference>
<feature type="compositionally biased region" description="Low complexity" evidence="6">
    <location>
        <begin position="63"/>
        <end position="74"/>
    </location>
</feature>
<keyword evidence="5" id="KW-0418">Kinase</keyword>
<dbReference type="CDD" id="cd00082">
    <property type="entry name" value="HisKA"/>
    <property type="match status" value="1"/>
</dbReference>
<dbReference type="GO" id="GO:0000155">
    <property type="term" value="F:phosphorelay sensor kinase activity"/>
    <property type="evidence" value="ECO:0007669"/>
    <property type="project" value="InterPro"/>
</dbReference>
<dbReference type="EMBL" id="WUUU01000083">
    <property type="protein sequence ID" value="MXR21101.1"/>
    <property type="molecule type" value="Genomic_DNA"/>
</dbReference>
<dbReference type="InterPro" id="IPR004358">
    <property type="entry name" value="Sig_transdc_His_kin-like_C"/>
</dbReference>
<dbReference type="InterPro" id="IPR035965">
    <property type="entry name" value="PAS-like_dom_sf"/>
</dbReference>
<dbReference type="InterPro" id="IPR003661">
    <property type="entry name" value="HisK_dim/P_dom"/>
</dbReference>
<dbReference type="PROSITE" id="PS50109">
    <property type="entry name" value="HIS_KIN"/>
    <property type="match status" value="1"/>
</dbReference>
<proteinExistence type="predicted"/>
<dbReference type="SMART" id="SM00091">
    <property type="entry name" value="PAS"/>
    <property type="match status" value="7"/>
</dbReference>
<keyword evidence="4" id="KW-0808">Transferase</keyword>
<dbReference type="SMART" id="SM00065">
    <property type="entry name" value="GAF"/>
    <property type="match status" value="2"/>
</dbReference>
<dbReference type="SUPFAM" id="SSF55781">
    <property type="entry name" value="GAF domain-like"/>
    <property type="match status" value="2"/>
</dbReference>
<dbReference type="PANTHER" id="PTHR43304:SF1">
    <property type="entry name" value="PAC DOMAIN-CONTAINING PROTEIN"/>
    <property type="match status" value="1"/>
</dbReference>
<keyword evidence="11" id="KW-1185">Reference proteome</keyword>
<evidence type="ECO:0000313" key="10">
    <source>
        <dbReference type="EMBL" id="MXR21101.1"/>
    </source>
</evidence>
<dbReference type="InterPro" id="IPR013655">
    <property type="entry name" value="PAS_fold_3"/>
</dbReference>
<feature type="domain" description="PAC" evidence="9">
    <location>
        <begin position="605"/>
        <end position="657"/>
    </location>
</feature>
<dbReference type="Pfam" id="PF01590">
    <property type="entry name" value="GAF"/>
    <property type="match status" value="2"/>
</dbReference>
<organism evidence="10 11">
    <name type="scientific">Halobacterium bonnevillei</name>
    <dbReference type="NCBI Taxonomy" id="2692200"/>
    <lineage>
        <taxon>Archaea</taxon>
        <taxon>Methanobacteriati</taxon>
        <taxon>Methanobacteriota</taxon>
        <taxon>Stenosarchaea group</taxon>
        <taxon>Halobacteria</taxon>
        <taxon>Halobacteriales</taxon>
        <taxon>Halobacteriaceae</taxon>
        <taxon>Halobacterium</taxon>
    </lineage>
</organism>
<dbReference type="SUPFAM" id="SSF47384">
    <property type="entry name" value="Homodimeric domain of signal transducing histidine kinase"/>
    <property type="match status" value="1"/>
</dbReference>
<feature type="domain" description="PAC" evidence="9">
    <location>
        <begin position="827"/>
        <end position="889"/>
    </location>
</feature>
<dbReference type="SMART" id="SM00388">
    <property type="entry name" value="HisKA"/>
    <property type="match status" value="1"/>
</dbReference>
<dbReference type="InterPro" id="IPR036097">
    <property type="entry name" value="HisK_dim/P_sf"/>
</dbReference>
<dbReference type="InterPro" id="IPR005467">
    <property type="entry name" value="His_kinase_dom"/>
</dbReference>
<dbReference type="InterPro" id="IPR003594">
    <property type="entry name" value="HATPase_dom"/>
</dbReference>
<dbReference type="InterPro" id="IPR036890">
    <property type="entry name" value="HATPase_C_sf"/>
</dbReference>
<evidence type="ECO:0000256" key="4">
    <source>
        <dbReference type="ARBA" id="ARBA00022679"/>
    </source>
</evidence>
<name>A0A6B0SN34_9EURY</name>
<dbReference type="InterPro" id="IPR052162">
    <property type="entry name" value="Sensor_kinase/Photoreceptor"/>
</dbReference>
<evidence type="ECO:0000256" key="5">
    <source>
        <dbReference type="ARBA" id="ARBA00022777"/>
    </source>
</evidence>
<dbReference type="Pfam" id="PF08447">
    <property type="entry name" value="PAS_3"/>
    <property type="match status" value="2"/>
</dbReference>
<dbReference type="EC" id="2.7.13.3" evidence="2"/>
<dbReference type="Pfam" id="PF00512">
    <property type="entry name" value="HisKA"/>
    <property type="match status" value="1"/>
</dbReference>
<evidence type="ECO:0000256" key="3">
    <source>
        <dbReference type="ARBA" id="ARBA00022553"/>
    </source>
</evidence>
<dbReference type="Pfam" id="PF02518">
    <property type="entry name" value="HATPase_c"/>
    <property type="match status" value="1"/>
</dbReference>
<dbReference type="SMART" id="SM00086">
    <property type="entry name" value="PAC"/>
    <property type="match status" value="6"/>
</dbReference>
<dbReference type="PROSITE" id="PS50112">
    <property type="entry name" value="PAS"/>
    <property type="match status" value="5"/>
</dbReference>
<dbReference type="Pfam" id="PF08448">
    <property type="entry name" value="PAS_4"/>
    <property type="match status" value="4"/>
</dbReference>
<dbReference type="Gene3D" id="3.30.450.20">
    <property type="entry name" value="PAS domain"/>
    <property type="match status" value="8"/>
</dbReference>
<dbReference type="Gene3D" id="2.10.70.100">
    <property type="match status" value="1"/>
</dbReference>
<dbReference type="Gene3D" id="3.30.450.40">
    <property type="match status" value="2"/>
</dbReference>
<dbReference type="InterPro" id="IPR000014">
    <property type="entry name" value="PAS"/>
</dbReference>
<dbReference type="FunFam" id="3.30.565.10:FF:000006">
    <property type="entry name" value="Sensor histidine kinase WalK"/>
    <property type="match status" value="1"/>
</dbReference>
<evidence type="ECO:0000256" key="2">
    <source>
        <dbReference type="ARBA" id="ARBA00012438"/>
    </source>
</evidence>
<evidence type="ECO:0000256" key="6">
    <source>
        <dbReference type="SAM" id="MobiDB-lite"/>
    </source>
</evidence>
<sequence>MFRALADVVDGCVFAADGSGRVTAVNDEFVDRTGHDRTDVLGVRATRLFDEGADRIEDRLHASEQSSGAVSSSATLTTPAGGRVSGELRLRHVDPQAEDGGVVGVLERTADSDGLSLEQRRQTLEALHAAAVGPDESIEERIEAVLAVVHDVVGTDFATLSMVREDRYVFEAVRSPSDVDLDPGTVVDPESLPVCSTVVETGEPMALRDVSAEAPELADPEWGIETYLGAPVVVDGEVYGTFCFYGTEPSDEPFTEWERTLVELAAAWVSDELERRADRVELEERSEAIEASRRRYETLVENLPNGAVALVNDDLRYTTIGGTPVVENSDSTDAFEGKRVKEAVTDEFADVLEPKYRAALDGESSTFAYDSGETVSRIHTVPVYDDDGNVLAAMGMSQDITEQRERERRLEKYETIVETVNDGIYVVDEDGCYDTVNDAFTDLTGYDRRELLGEHASLVVDEETLERALEVRERADDTEGPPSMETIIETAAGETVPVEVTFSSLETRDGNQMRVGVVRDITERRERERQLAALIDNVPGMVYRCRNERGWPMAFVSDGCRELTGYDSETLESGAVSYGEDVVVDEDQADLWEAVQRGLERDGSFLVSYRVETPDGETRWVRERGHGIYDDDGNVTELEGVIIDITERKRLEAELEEILGRVTDAFYALDDEFRFTHVNERAEELLGASETELLGEQVWDEFPAAADIDDIWDAFHDAMETQEPQSFERYYDPLDFWIEATVHPSETGVSVYFRDVTERHEKRKQLEQSEQRYRALAENFPDGEVGLFDDSLEYTAVGGELVDEIGVETDERVGQSVDEIYPAEIAAQIEPYFRSALAGEQSSFEMSYRGRHIRAKTLPIRDGDGEVEAGMLVAQDVTERVENRRKLEESEQRYRSLVENLPNGGVGVFDEHLEYTLVDGTMWDDIDVDAADVEGRTIWEALPEETAADVEPVFRDALAGETDSVVSTLDGRIYRVWATPLRDTDGEITGGQSIALDVTEQQEREQRLERTLDLLEKTERIADVGGWEIDPETEDVFWSDHLFELLGVDYDEEPPLDEALDVYHEEDRHIVEDAVGAAMASGDPFDVEVRFRGPDGEIRWLRVEGAPETRDGDVVAVRGAAQDVTEREQRRRDLQRRADQQQVVADLGRAALETDDIDELMAVTARRVADVLDTDYCKILDLDAGEGELLLRQGVGWDDGVVGAATVDADANSQAGYTLLSEEPVVVDELDEEDRFSGPALLTDHDVTSGISTVIGSADDPWGILGTHDTARREFSAEDVNFVQSVANVLADAIERNEYNAEREALLTELEASNERLEQFAYAASHDLQEPLRMVSSYLSLIERRYGDKLDEDGREFIEYAVDGADRMQEMIDALLAYSRVETEGEQFEPVELDSVFEDLCQDFQLRIRESDATVTAESLPTVHGDEDQLRQVLGNLLSNAIEYSGDSPPTVEVSGRRADGEWVVAVSDDGIGIDPEHADDIFEVFQRLHSHDEHAGTGVGLALTQRIVERHGGDIWVESEPGEGATFYFTVPDVKTND</sequence>
<feature type="domain" description="PAS" evidence="8">
    <location>
        <begin position="409"/>
        <end position="479"/>
    </location>
</feature>
<dbReference type="SMART" id="SM00387">
    <property type="entry name" value="HATPase_c"/>
    <property type="match status" value="1"/>
</dbReference>
<dbReference type="InterPro" id="IPR000700">
    <property type="entry name" value="PAS-assoc_C"/>
</dbReference>
<dbReference type="PANTHER" id="PTHR43304">
    <property type="entry name" value="PHYTOCHROME-LIKE PROTEIN CPH1"/>
    <property type="match status" value="1"/>
</dbReference>
<feature type="domain" description="PAS" evidence="8">
    <location>
        <begin position="651"/>
        <end position="722"/>
    </location>
</feature>
<feature type="domain" description="PAS" evidence="8">
    <location>
        <begin position="1"/>
        <end position="67"/>
    </location>
</feature>
<dbReference type="Proteomes" id="UP000471521">
    <property type="component" value="Unassembled WGS sequence"/>
</dbReference>
<evidence type="ECO:0000259" key="9">
    <source>
        <dbReference type="PROSITE" id="PS50113"/>
    </source>
</evidence>
<dbReference type="InterPro" id="IPR013656">
    <property type="entry name" value="PAS_4"/>
</dbReference>
<feature type="domain" description="PAC" evidence="9">
    <location>
        <begin position="360"/>
        <end position="412"/>
    </location>
</feature>
<dbReference type="OrthoDB" id="252930at2157"/>
<feature type="domain" description="Histidine kinase" evidence="7">
    <location>
        <begin position="1323"/>
        <end position="1536"/>
    </location>
</feature>
<comment type="caution">
    <text evidence="10">The sequence shown here is derived from an EMBL/GenBank/DDBJ whole genome shotgun (WGS) entry which is preliminary data.</text>
</comment>
<protein>
    <recommendedName>
        <fullName evidence="2">histidine kinase</fullName>
        <ecNumber evidence="2">2.7.13.3</ecNumber>
    </recommendedName>
</protein>
<feature type="domain" description="PAS" evidence="8">
    <location>
        <begin position="1004"/>
        <end position="1082"/>
    </location>
</feature>
<dbReference type="Pfam" id="PF13426">
    <property type="entry name" value="PAS_9"/>
    <property type="match status" value="2"/>
</dbReference>
<feature type="domain" description="PAS" evidence="8">
    <location>
        <begin position="527"/>
        <end position="602"/>
    </location>
</feature>
<dbReference type="Gene3D" id="3.30.565.10">
    <property type="entry name" value="Histidine kinase-like ATPase, C-terminal domain"/>
    <property type="match status" value="1"/>
</dbReference>
<dbReference type="SUPFAM" id="SSF55874">
    <property type="entry name" value="ATPase domain of HSP90 chaperone/DNA topoisomerase II/histidine kinase"/>
    <property type="match status" value="1"/>
</dbReference>
<evidence type="ECO:0000259" key="7">
    <source>
        <dbReference type="PROSITE" id="PS50109"/>
    </source>
</evidence>
<dbReference type="InterPro" id="IPR003018">
    <property type="entry name" value="GAF"/>
</dbReference>
<dbReference type="PRINTS" id="PR00344">
    <property type="entry name" value="BCTRLSENSOR"/>
</dbReference>
<keyword evidence="3" id="KW-0597">Phosphoprotein</keyword>
<dbReference type="InterPro" id="IPR001610">
    <property type="entry name" value="PAC"/>
</dbReference>
<evidence type="ECO:0000256" key="1">
    <source>
        <dbReference type="ARBA" id="ARBA00000085"/>
    </source>
</evidence>
<feature type="domain" description="PAC" evidence="9">
    <location>
        <begin position="960"/>
        <end position="1010"/>
    </location>
</feature>
<comment type="catalytic activity">
    <reaction evidence="1">
        <text>ATP + protein L-histidine = ADP + protein N-phospho-L-histidine.</text>
        <dbReference type="EC" id="2.7.13.3"/>
    </reaction>
</comment>
<evidence type="ECO:0000259" key="8">
    <source>
        <dbReference type="PROSITE" id="PS50112"/>
    </source>
</evidence>